<evidence type="ECO:0000313" key="13">
    <source>
        <dbReference type="Proteomes" id="UP001054889"/>
    </source>
</evidence>
<feature type="transmembrane region" description="Helical" evidence="9">
    <location>
        <begin position="111"/>
        <end position="135"/>
    </location>
</feature>
<dbReference type="Proteomes" id="UP001054889">
    <property type="component" value="Unassembled WGS sequence"/>
</dbReference>
<feature type="compositionally biased region" description="Polar residues" evidence="8">
    <location>
        <begin position="391"/>
        <end position="403"/>
    </location>
</feature>
<evidence type="ECO:0000256" key="10">
    <source>
        <dbReference type="SAM" id="SignalP"/>
    </source>
</evidence>
<feature type="region of interest" description="Disordered" evidence="8">
    <location>
        <begin position="869"/>
        <end position="888"/>
    </location>
</feature>
<feature type="compositionally biased region" description="Polar residues" evidence="8">
    <location>
        <begin position="420"/>
        <end position="432"/>
    </location>
</feature>
<keyword evidence="3 10" id="KW-0732">Signal</keyword>
<reference evidence="12" key="2">
    <citation type="submission" date="2021-12" db="EMBL/GenBank/DDBJ databases">
        <title>Resequencing data analysis of finger millet.</title>
        <authorList>
            <person name="Hatakeyama M."/>
            <person name="Aluri S."/>
            <person name="Balachadran M.T."/>
            <person name="Sivarajan S.R."/>
            <person name="Poveda L."/>
            <person name="Shimizu-Inatsugi R."/>
            <person name="Schlapbach R."/>
            <person name="Sreeman S.M."/>
            <person name="Shimizu K.K."/>
        </authorList>
    </citation>
    <scope>NUCLEOTIDE SEQUENCE</scope>
</reference>
<evidence type="ECO:0000256" key="2">
    <source>
        <dbReference type="ARBA" id="ARBA00022692"/>
    </source>
</evidence>
<dbReference type="GO" id="GO:0045010">
    <property type="term" value="P:actin nucleation"/>
    <property type="evidence" value="ECO:0007669"/>
    <property type="project" value="InterPro"/>
</dbReference>
<evidence type="ECO:0000256" key="4">
    <source>
        <dbReference type="ARBA" id="ARBA00022989"/>
    </source>
</evidence>
<keyword evidence="2 9" id="KW-0812">Transmembrane</keyword>
<keyword evidence="13" id="KW-1185">Reference proteome</keyword>
<keyword evidence="5 9" id="KW-0472">Membrane</keyword>
<dbReference type="PANTHER" id="PTHR23213:SF358">
    <property type="entry name" value="FORMIN-LIKE PROTEIN 2"/>
    <property type="match status" value="1"/>
</dbReference>
<feature type="region of interest" description="Disordered" evidence="8">
    <location>
        <begin position="374"/>
        <end position="467"/>
    </location>
</feature>
<feature type="region of interest" description="Disordered" evidence="8">
    <location>
        <begin position="183"/>
        <end position="241"/>
    </location>
</feature>
<reference evidence="12" key="1">
    <citation type="journal article" date="2018" name="DNA Res.">
        <title>Multiple hybrid de novo genome assembly of finger millet, an orphan allotetraploid crop.</title>
        <authorList>
            <person name="Hatakeyama M."/>
            <person name="Aluri S."/>
            <person name="Balachadran M.T."/>
            <person name="Sivarajan S.R."/>
            <person name="Patrignani A."/>
            <person name="Gruter S."/>
            <person name="Poveda L."/>
            <person name="Shimizu-Inatsugi R."/>
            <person name="Baeten J."/>
            <person name="Francoijs K.J."/>
            <person name="Nataraja K.N."/>
            <person name="Reddy Y.A.N."/>
            <person name="Phadnis S."/>
            <person name="Ravikumar R.L."/>
            <person name="Schlapbach R."/>
            <person name="Sreeman S.M."/>
            <person name="Shimizu K.K."/>
        </authorList>
    </citation>
    <scope>NUCLEOTIDE SEQUENCE</scope>
</reference>
<dbReference type="PROSITE" id="PS51444">
    <property type="entry name" value="FH2"/>
    <property type="match status" value="1"/>
</dbReference>
<dbReference type="GO" id="GO:0051015">
    <property type="term" value="F:actin filament binding"/>
    <property type="evidence" value="ECO:0007669"/>
    <property type="project" value="InterPro"/>
</dbReference>
<feature type="compositionally biased region" description="Basic and acidic residues" evidence="8">
    <location>
        <begin position="81"/>
        <end position="91"/>
    </location>
</feature>
<comment type="caution">
    <text evidence="12">The sequence shown here is derived from an EMBL/GenBank/DDBJ whole genome shotgun (WGS) entry which is preliminary data.</text>
</comment>
<gene>
    <name evidence="12" type="primary">ga20059</name>
    <name evidence="12" type="ORF">PR202_ga20059</name>
</gene>
<evidence type="ECO:0000256" key="8">
    <source>
        <dbReference type="SAM" id="MobiDB-lite"/>
    </source>
</evidence>
<comment type="similarity">
    <text evidence="6">Belongs to the formin-like family. Class-I subfamily.</text>
</comment>
<dbReference type="SUPFAM" id="SSF101447">
    <property type="entry name" value="Formin homology 2 domain (FH2 domain)"/>
    <property type="match status" value="1"/>
</dbReference>
<feature type="compositionally biased region" description="Pro residues" evidence="8">
    <location>
        <begin position="406"/>
        <end position="418"/>
    </location>
</feature>
<comment type="subcellular location">
    <subcellularLocation>
        <location evidence="1">Membrane</location>
        <topology evidence="1">Single-pass membrane protein</topology>
    </subcellularLocation>
</comment>
<feature type="region of interest" description="Disordered" evidence="8">
    <location>
        <begin position="268"/>
        <end position="341"/>
    </location>
</feature>
<evidence type="ECO:0000256" key="1">
    <source>
        <dbReference type="ARBA" id="ARBA00004167"/>
    </source>
</evidence>
<feature type="domain" description="FH2" evidence="11">
    <location>
        <begin position="477"/>
        <end position="881"/>
    </location>
</feature>
<accession>A0AAV5CWW6</accession>
<feature type="compositionally biased region" description="Pro residues" evidence="8">
    <location>
        <begin position="379"/>
        <end position="390"/>
    </location>
</feature>
<dbReference type="InterPro" id="IPR015425">
    <property type="entry name" value="FH2_Formin"/>
</dbReference>
<organism evidence="12 13">
    <name type="scientific">Eleusine coracana subsp. coracana</name>
    <dbReference type="NCBI Taxonomy" id="191504"/>
    <lineage>
        <taxon>Eukaryota</taxon>
        <taxon>Viridiplantae</taxon>
        <taxon>Streptophyta</taxon>
        <taxon>Embryophyta</taxon>
        <taxon>Tracheophyta</taxon>
        <taxon>Spermatophyta</taxon>
        <taxon>Magnoliopsida</taxon>
        <taxon>Liliopsida</taxon>
        <taxon>Poales</taxon>
        <taxon>Poaceae</taxon>
        <taxon>PACMAD clade</taxon>
        <taxon>Chloridoideae</taxon>
        <taxon>Cynodonteae</taxon>
        <taxon>Eleusininae</taxon>
        <taxon>Eleusine</taxon>
    </lineage>
</organism>
<feature type="compositionally biased region" description="Low complexity" evidence="8">
    <location>
        <begin position="869"/>
        <end position="881"/>
    </location>
</feature>
<dbReference type="AlphaFoldDB" id="A0AAV5CWW6"/>
<name>A0AAV5CWW6_ELECO</name>
<dbReference type="InterPro" id="IPR027643">
    <property type="entry name" value="Formin-like_plant"/>
</dbReference>
<dbReference type="InterPro" id="IPR042201">
    <property type="entry name" value="FH2_Formin_sf"/>
</dbReference>
<dbReference type="SMART" id="SM00498">
    <property type="entry name" value="FH2"/>
    <property type="match status" value="1"/>
</dbReference>
<feature type="compositionally biased region" description="Polar residues" evidence="8">
    <location>
        <begin position="323"/>
        <end position="332"/>
    </location>
</feature>
<dbReference type="EMBL" id="BQKI01000009">
    <property type="protein sequence ID" value="GJN02681.1"/>
    <property type="molecule type" value="Genomic_DNA"/>
</dbReference>
<dbReference type="Gene3D" id="1.20.58.2220">
    <property type="entry name" value="Formin, FH2 domain"/>
    <property type="match status" value="1"/>
</dbReference>
<feature type="compositionally biased region" description="Acidic residues" evidence="8">
    <location>
        <begin position="215"/>
        <end position="230"/>
    </location>
</feature>
<evidence type="ECO:0000256" key="6">
    <source>
        <dbReference type="ARBA" id="ARBA00025793"/>
    </source>
</evidence>
<feature type="region of interest" description="Disordered" evidence="8">
    <location>
        <begin position="81"/>
        <end position="105"/>
    </location>
</feature>
<keyword evidence="4 9" id="KW-1133">Transmembrane helix</keyword>
<feature type="chain" id="PRO_5043315954" description="Formin-like protein" evidence="10">
    <location>
        <begin position="21"/>
        <end position="888"/>
    </location>
</feature>
<evidence type="ECO:0000259" key="11">
    <source>
        <dbReference type="PROSITE" id="PS51444"/>
    </source>
</evidence>
<evidence type="ECO:0000313" key="12">
    <source>
        <dbReference type="EMBL" id="GJN02681.1"/>
    </source>
</evidence>
<feature type="compositionally biased region" description="Pro residues" evidence="8">
    <location>
        <begin position="434"/>
        <end position="446"/>
    </location>
</feature>
<dbReference type="PANTHER" id="PTHR23213">
    <property type="entry name" value="FORMIN-RELATED"/>
    <property type="match status" value="1"/>
</dbReference>
<sequence>MPRRLLLCLVLVACFGGVLFSNTGHGEKTSGAAGNAKFRRLLGLAPREKQQHGHALSLPPAPAPARARLPLLHKDARLPVPGRVERKKENATAHGPSGGEHGSGKKKVMQMFVVAGVAALVGAAVVLVAVLVVFLTCRKLRGRRGGGGGDLPGGTNKVGSEPGPCVFLPDNVNVNVKPPSSLEATGHDGVGNNTLPLAEVAGPPGEDELSKCGEEDGEEEVPEKCEEEDGDRGTCSNDDDDEEEAASVYSSCCFPSSHFSYSELRDAKASFDSPSPSSRWKRRTSAPATPSEKITAASPRSASSSLLRPRTPGNEDRVRRVHSLSSSMSATLNDYERQGSCRSVKSLRFQSFRVSSVKEDEAEYGVAGLDATCTATAALPPPPPPPPPPSVVNQQEHVQTSCGSAAPPPPPPPPPRPPVLTNQPQQQVQRSCGPSPPPPPPPPPPLLVKNVPTSSDPGGLPPPPAPPAVLFRHIAPLGKNGAPLTKLKPLHWDKVRAAPNRRMVWDRIRSSSFELDEKTIESLFGYNAARCSARNEEAQSRSPSLGHHVLDPKRLQNITILMKAVNAAPEQIYAALMQGNGLNVQQLEALIKMAPTKEEVDKLASYDGDVSALVPAERLLKLLLTIPCAFARVEAMLYRETFADEVGYIRRSFAMLEDACRELMSCRLFLKLLEAVLKTGNRMNVGTARGGAMAFKLDTLLKLADVKGTDGRTTLLHFVVQEMVRSQSAKTAESGGPDIVAGLSAELTSVRKTATIDLDVLTTSVSGLAQGLARIRELVAAGLLAGDDERGRGFVDAMAPFVVRAVEVIGELEDGERQVLAHVRDITEYYHGDVSRDEASPLRIFVIVRDFLGMLERVYKEVSGAAAARSSTSSSSHGSSSNPFLNNV</sequence>
<evidence type="ECO:0000256" key="7">
    <source>
        <dbReference type="RuleBase" id="RU361260"/>
    </source>
</evidence>
<feature type="compositionally biased region" description="Low complexity" evidence="8">
    <location>
        <begin position="295"/>
        <end position="312"/>
    </location>
</feature>
<evidence type="ECO:0000256" key="5">
    <source>
        <dbReference type="ARBA" id="ARBA00023136"/>
    </source>
</evidence>
<evidence type="ECO:0000256" key="3">
    <source>
        <dbReference type="ARBA" id="ARBA00022729"/>
    </source>
</evidence>
<protein>
    <recommendedName>
        <fullName evidence="7">Formin-like protein</fullName>
    </recommendedName>
</protein>
<feature type="signal peptide" evidence="10">
    <location>
        <begin position="1"/>
        <end position="20"/>
    </location>
</feature>
<dbReference type="GO" id="GO:0016020">
    <property type="term" value="C:membrane"/>
    <property type="evidence" value="ECO:0007669"/>
    <property type="project" value="UniProtKB-SubCell"/>
</dbReference>
<evidence type="ECO:0000256" key="9">
    <source>
        <dbReference type="SAM" id="Phobius"/>
    </source>
</evidence>
<proteinExistence type="inferred from homology"/>
<dbReference type="Pfam" id="PF02181">
    <property type="entry name" value="FH2"/>
    <property type="match status" value="1"/>
</dbReference>